<accession>A0A1S2QPE4</accession>
<dbReference type="PROSITE" id="PS00455">
    <property type="entry name" value="AMP_BINDING"/>
    <property type="match status" value="1"/>
</dbReference>
<comment type="similarity">
    <text evidence="2">Belongs to the ATP-dependent AMP-binding enzyme family.</text>
</comment>
<gene>
    <name evidence="6" type="ORF">BIV23_02980</name>
</gene>
<dbReference type="InterPro" id="IPR005123">
    <property type="entry name" value="Oxoglu/Fe-dep_dioxygenase_dom"/>
</dbReference>
<name>A0A1S2QPE4_9ACTN</name>
<evidence type="ECO:0000256" key="2">
    <source>
        <dbReference type="ARBA" id="ARBA00006432"/>
    </source>
</evidence>
<dbReference type="Pfam" id="PF00501">
    <property type="entry name" value="AMP-binding"/>
    <property type="match status" value="1"/>
</dbReference>
<organism evidence="6 7">
    <name type="scientific">Streptomyces monashensis</name>
    <dbReference type="NCBI Taxonomy" id="1678012"/>
    <lineage>
        <taxon>Bacteria</taxon>
        <taxon>Bacillati</taxon>
        <taxon>Actinomycetota</taxon>
        <taxon>Actinomycetes</taxon>
        <taxon>Kitasatosporales</taxon>
        <taxon>Streptomycetaceae</taxon>
        <taxon>Streptomyces</taxon>
    </lineage>
</organism>
<dbReference type="Gene3D" id="3.30.300.30">
    <property type="match status" value="1"/>
</dbReference>
<reference evidence="6 7" key="1">
    <citation type="submission" date="2016-10" db="EMBL/GenBank/DDBJ databases">
        <title>Genome sequence of Streptomyces sp. MUSC 1.</title>
        <authorList>
            <person name="Lee L.-H."/>
            <person name="Ser H.-L."/>
            <person name="Law J.W.-F."/>
        </authorList>
    </citation>
    <scope>NUCLEOTIDE SEQUENCE [LARGE SCALE GENOMIC DNA]</scope>
    <source>
        <strain evidence="6 7">MUSC 1</strain>
    </source>
</reference>
<dbReference type="RefSeq" id="WP_071379137.1">
    <property type="nucleotide sequence ID" value="NZ_MLYO01000010.1"/>
</dbReference>
<dbReference type="InterPro" id="IPR025110">
    <property type="entry name" value="AMP-bd_C"/>
</dbReference>
<dbReference type="EMBL" id="MLYO01000010">
    <property type="protein sequence ID" value="OIK07493.1"/>
    <property type="molecule type" value="Genomic_DNA"/>
</dbReference>
<dbReference type="InterPro" id="IPR026992">
    <property type="entry name" value="DIOX_N"/>
</dbReference>
<keyword evidence="7" id="KW-1185">Reference proteome</keyword>
<protein>
    <recommendedName>
        <fullName evidence="5">Fe2OG dioxygenase domain-containing protein</fullName>
    </recommendedName>
</protein>
<dbReference type="Pfam" id="PF14226">
    <property type="entry name" value="DIOX_N"/>
    <property type="match status" value="1"/>
</dbReference>
<dbReference type="PANTHER" id="PTHR24096:SF149">
    <property type="entry name" value="AMP-BINDING DOMAIN-CONTAINING PROTEIN-RELATED"/>
    <property type="match status" value="1"/>
</dbReference>
<dbReference type="Gene3D" id="3.40.50.12780">
    <property type="entry name" value="N-terminal domain of ligase-like"/>
    <property type="match status" value="1"/>
</dbReference>
<dbReference type="GO" id="GO:0016405">
    <property type="term" value="F:CoA-ligase activity"/>
    <property type="evidence" value="ECO:0007669"/>
    <property type="project" value="TreeGrafter"/>
</dbReference>
<dbReference type="InterPro" id="IPR000873">
    <property type="entry name" value="AMP-dep_synth/lig_dom"/>
</dbReference>
<dbReference type="SUPFAM" id="SSF56801">
    <property type="entry name" value="Acetyl-CoA synthetase-like"/>
    <property type="match status" value="1"/>
</dbReference>
<dbReference type="Proteomes" id="UP000179642">
    <property type="component" value="Unassembled WGS sequence"/>
</dbReference>
<sequence length="846" mass="88107">MSGEGGLAQYVLGAVPHGRTAIVAADGTGPLTGRALADRARRGAAGLAALGVGRGDVVALHLPNVPDFAPALCAVLRAGAAAVLCSPLATEEELTGQLALSRAAVVVTAPALRAPARAAAARAGVGAVLDLLPDRRAAESAAVPVVVRAGDPAVLALSSGTTGLPKYAVLTHGGLVANLRQAAGPLPLGTDDVLLALAPFAHVMGACGVLLRGLAAGATVVTLDRFTPAAFLGALSRHRVTQTIVPPPLVDLLATSALVDRYDLSALRVVYVGGAGAGADLERACARRLGCVVAQGYGMTEGGPMITVNPVDGRARPGSAGLPLPGVRIRIVRDGREVPAGSSGEVHVAAPGLMAGYLGDPEATRRVLGADGWLRTGDVGHVDGEGYLWITDRLKDLIKYKGHQVSPAEVEAVLTRHPAVAEAAVVGRPDARAGEVPVAFVTLRTPAIPEELVLFVAARVSAPKRIHEARIVGALPRGPTGKVLRRELRRRVRPGDMRTVTPSHPEFPGDLMAGLPVVDISGFATEAAPGPGRDAVAAEVDRICRETGFFLAAGHGVRPETRAAMFAASREFFALPAAAKNALAISRSSCHRGYFGIAAEALDEGTTGDLKEGLDTGGEHGPDHPEVLAGTPTFGPNQLPDLPGFRQAWSAYRAEAVEAAERVQRALARALGLPDDHLLAMAGGEVMYHLRLLHYPPQRHTRPAPGQLGCGEHTDYGTVTLLADDGVGGLEVMRRDGTWIHVAVPEGLLVVNLGDLMAIWTNDRWVSNPHRVVNPPDTDRYSIPLFVTPPYRARITCLPSCLAPGAEPRYAPQVAGEYLTSRLDATHPYRNPLLAARRAATPPQDG</sequence>
<dbReference type="InterPro" id="IPR044861">
    <property type="entry name" value="IPNS-like_FE2OG_OXY"/>
</dbReference>
<dbReference type="SUPFAM" id="SSF51197">
    <property type="entry name" value="Clavaminate synthase-like"/>
    <property type="match status" value="1"/>
</dbReference>
<dbReference type="InterPro" id="IPR045851">
    <property type="entry name" value="AMP-bd_C_sf"/>
</dbReference>
<comment type="pathway">
    <text evidence="1">Antibiotic biosynthesis.</text>
</comment>
<keyword evidence="3" id="KW-0436">Ligase</keyword>
<comment type="caution">
    <text evidence="6">The sequence shown here is derived from an EMBL/GenBank/DDBJ whole genome shotgun (WGS) entry which is preliminary data.</text>
</comment>
<evidence type="ECO:0000313" key="6">
    <source>
        <dbReference type="EMBL" id="OIK07493.1"/>
    </source>
</evidence>
<dbReference type="Gene3D" id="2.60.120.330">
    <property type="entry name" value="B-lactam Antibiotic, Isopenicillin N Synthase, Chain"/>
    <property type="match status" value="1"/>
</dbReference>
<keyword evidence="4" id="KW-0045">Antibiotic biosynthesis</keyword>
<dbReference type="InterPro" id="IPR042099">
    <property type="entry name" value="ANL_N_sf"/>
</dbReference>
<evidence type="ECO:0000256" key="4">
    <source>
        <dbReference type="ARBA" id="ARBA00023194"/>
    </source>
</evidence>
<evidence type="ECO:0000313" key="7">
    <source>
        <dbReference type="Proteomes" id="UP000179642"/>
    </source>
</evidence>
<feature type="domain" description="Fe2OG dioxygenase" evidence="5">
    <location>
        <begin position="685"/>
        <end position="789"/>
    </location>
</feature>
<proteinExistence type="inferred from homology"/>
<dbReference type="PROSITE" id="PS51471">
    <property type="entry name" value="FE2OG_OXY"/>
    <property type="match status" value="1"/>
</dbReference>
<dbReference type="InterPro" id="IPR027443">
    <property type="entry name" value="IPNS-like_sf"/>
</dbReference>
<dbReference type="AlphaFoldDB" id="A0A1S2QPE4"/>
<dbReference type="Pfam" id="PF13193">
    <property type="entry name" value="AMP-binding_C"/>
    <property type="match status" value="1"/>
</dbReference>
<dbReference type="InterPro" id="IPR020845">
    <property type="entry name" value="AMP-binding_CS"/>
</dbReference>
<dbReference type="PRINTS" id="PR00682">
    <property type="entry name" value="IPNSYNTHASE"/>
</dbReference>
<evidence type="ECO:0000256" key="3">
    <source>
        <dbReference type="ARBA" id="ARBA00022598"/>
    </source>
</evidence>
<evidence type="ECO:0000259" key="5">
    <source>
        <dbReference type="PROSITE" id="PS51471"/>
    </source>
</evidence>
<dbReference type="GO" id="GO:0017000">
    <property type="term" value="P:antibiotic biosynthetic process"/>
    <property type="evidence" value="ECO:0007669"/>
    <property type="project" value="UniProtKB-KW"/>
</dbReference>
<dbReference type="PANTHER" id="PTHR24096">
    <property type="entry name" value="LONG-CHAIN-FATTY-ACID--COA LIGASE"/>
    <property type="match status" value="1"/>
</dbReference>
<dbReference type="Pfam" id="PF03171">
    <property type="entry name" value="2OG-FeII_Oxy"/>
    <property type="match status" value="1"/>
</dbReference>
<evidence type="ECO:0000256" key="1">
    <source>
        <dbReference type="ARBA" id="ARBA00004792"/>
    </source>
</evidence>